<dbReference type="RefSeq" id="WP_341351632.1">
    <property type="nucleotide sequence ID" value="NZ_JAFNAW010000144.1"/>
</dbReference>
<dbReference type="InterPro" id="IPR029044">
    <property type="entry name" value="Nucleotide-diphossugar_trans"/>
</dbReference>
<evidence type="ECO:0000256" key="2">
    <source>
        <dbReference type="ARBA" id="ARBA00022676"/>
    </source>
</evidence>
<dbReference type="GO" id="GO:0016757">
    <property type="term" value="F:glycosyltransferase activity"/>
    <property type="evidence" value="ECO:0007669"/>
    <property type="project" value="UniProtKB-KW"/>
</dbReference>
<comment type="caution">
    <text evidence="5">The sequence shown here is derived from an EMBL/GenBank/DDBJ whole genome shotgun (WGS) entry which is preliminary data.</text>
</comment>
<keyword evidence="3 5" id="KW-0808">Transferase</keyword>
<dbReference type="PANTHER" id="PTHR43179:SF12">
    <property type="entry name" value="GALACTOFURANOSYLTRANSFERASE GLFT2"/>
    <property type="match status" value="1"/>
</dbReference>
<sequence>MKLENEALAEVQSSGALSWSACIPTLNRFDVLQVNLRCLLAQSRLPKQVIIVDASQDAEQHRAALQPLFSGTGVEFILEPASARSSAVQRNQALSHVTADIVLLLDDDSLLFPDCAEKFLATFEADHEQRVAGLALQNVSELPPIAAALLGGSDQDASAIEQKKGGSTANKSRLAFLEKYRLWRFFRKEVLMQAMDRMFVPYDSRRPRPSLQPSDNLIKVRHLPGYGMAVRTHIAQREQFNPFLLAYCPCEDLDASYRYGRHGICAFSPDARLMHYEVEGSRITRMQATSLGVSNVALFIHTNSDSPTKHRAAFAVFALRRLVGETLKDFLSKRFDFPQAKGVMAAIPRSYGIFRRPLPDAQRWYQEQQLELLQKKKAA</sequence>
<dbReference type="Proteomes" id="UP001595557">
    <property type="component" value="Unassembled WGS sequence"/>
</dbReference>
<evidence type="ECO:0000313" key="6">
    <source>
        <dbReference type="Proteomes" id="UP001595557"/>
    </source>
</evidence>
<dbReference type="InterPro" id="IPR001173">
    <property type="entry name" value="Glyco_trans_2-like"/>
</dbReference>
<name>A0ABV7IN57_9RHOB</name>
<protein>
    <submittedName>
        <fullName evidence="5">Glycosyltransferase family 2 protein</fullName>
        <ecNumber evidence="5">2.4.-.-</ecNumber>
    </submittedName>
</protein>
<keyword evidence="6" id="KW-1185">Reference proteome</keyword>
<reference evidence="6" key="1">
    <citation type="journal article" date="2019" name="Int. J. Syst. Evol. Microbiol.">
        <title>The Global Catalogue of Microorganisms (GCM) 10K type strain sequencing project: providing services to taxonomists for standard genome sequencing and annotation.</title>
        <authorList>
            <consortium name="The Broad Institute Genomics Platform"/>
            <consortium name="The Broad Institute Genome Sequencing Center for Infectious Disease"/>
            <person name="Wu L."/>
            <person name="Ma J."/>
        </authorList>
    </citation>
    <scope>NUCLEOTIDE SEQUENCE [LARGE SCALE GENOMIC DNA]</scope>
    <source>
        <strain evidence="6">KCTC 52239</strain>
    </source>
</reference>
<dbReference type="Pfam" id="PF00535">
    <property type="entry name" value="Glycos_transf_2"/>
    <property type="match status" value="1"/>
</dbReference>
<accession>A0ABV7IN57</accession>
<dbReference type="PROSITE" id="PS51257">
    <property type="entry name" value="PROKAR_LIPOPROTEIN"/>
    <property type="match status" value="1"/>
</dbReference>
<evidence type="ECO:0000313" key="5">
    <source>
        <dbReference type="EMBL" id="MFC3170122.1"/>
    </source>
</evidence>
<dbReference type="EC" id="2.4.-.-" evidence="5"/>
<proteinExistence type="inferred from homology"/>
<dbReference type="EMBL" id="JBHRTE010000092">
    <property type="protein sequence ID" value="MFC3170122.1"/>
    <property type="molecule type" value="Genomic_DNA"/>
</dbReference>
<feature type="domain" description="Glycosyltransferase 2-like" evidence="4">
    <location>
        <begin position="20"/>
        <end position="131"/>
    </location>
</feature>
<gene>
    <name evidence="5" type="ORF">ACFOD7_18890</name>
</gene>
<keyword evidence="2 5" id="KW-0328">Glycosyltransferase</keyword>
<dbReference type="SUPFAM" id="SSF53448">
    <property type="entry name" value="Nucleotide-diphospho-sugar transferases"/>
    <property type="match status" value="1"/>
</dbReference>
<evidence type="ECO:0000259" key="4">
    <source>
        <dbReference type="Pfam" id="PF00535"/>
    </source>
</evidence>
<evidence type="ECO:0000256" key="3">
    <source>
        <dbReference type="ARBA" id="ARBA00022679"/>
    </source>
</evidence>
<dbReference type="PANTHER" id="PTHR43179">
    <property type="entry name" value="RHAMNOSYLTRANSFERASE WBBL"/>
    <property type="match status" value="1"/>
</dbReference>
<organism evidence="5 6">
    <name type="scientific">Paracoccus fontiphilus</name>
    <dbReference type="NCBI Taxonomy" id="1815556"/>
    <lineage>
        <taxon>Bacteria</taxon>
        <taxon>Pseudomonadati</taxon>
        <taxon>Pseudomonadota</taxon>
        <taxon>Alphaproteobacteria</taxon>
        <taxon>Rhodobacterales</taxon>
        <taxon>Paracoccaceae</taxon>
        <taxon>Paracoccus</taxon>
    </lineage>
</organism>
<comment type="similarity">
    <text evidence="1">Belongs to the glycosyltransferase 2 family.</text>
</comment>
<evidence type="ECO:0000256" key="1">
    <source>
        <dbReference type="ARBA" id="ARBA00006739"/>
    </source>
</evidence>
<dbReference type="Gene3D" id="3.90.550.10">
    <property type="entry name" value="Spore Coat Polysaccharide Biosynthesis Protein SpsA, Chain A"/>
    <property type="match status" value="1"/>
</dbReference>